<keyword evidence="1" id="KW-0812">Transmembrane</keyword>
<dbReference type="Proteomes" id="UP000009186">
    <property type="component" value="Chromosome"/>
</dbReference>
<feature type="transmembrane region" description="Helical" evidence="1">
    <location>
        <begin position="12"/>
        <end position="32"/>
    </location>
</feature>
<accession>G2Z6Y5</accession>
<dbReference type="EMBL" id="FQ859183">
    <property type="protein sequence ID" value="CCB68979.1"/>
    <property type="molecule type" value="Genomic_DNA"/>
</dbReference>
<dbReference type="AlphaFoldDB" id="G2Z6Y5"/>
<dbReference type="KEGG" id="fbr:FBFL15_0877"/>
<organism evidence="3 4">
    <name type="scientific">Flavobacterium branchiophilum (strain FL-15)</name>
    <dbReference type="NCBI Taxonomy" id="1034807"/>
    <lineage>
        <taxon>Bacteria</taxon>
        <taxon>Pseudomonadati</taxon>
        <taxon>Bacteroidota</taxon>
        <taxon>Flavobacteriia</taxon>
        <taxon>Flavobacteriales</taxon>
        <taxon>Flavobacteriaceae</taxon>
        <taxon>Flavobacterium</taxon>
    </lineage>
</organism>
<dbReference type="EMBL" id="FQ859183">
    <property type="protein sequence ID" value="CCB68984.1"/>
    <property type="molecule type" value="Genomic_DNA"/>
</dbReference>
<gene>
    <name evidence="2" type="ordered locus">FBFL15_0877</name>
    <name evidence="3" type="ordered locus">FBFL15_0882</name>
</gene>
<evidence type="ECO:0000313" key="4">
    <source>
        <dbReference type="Proteomes" id="UP000009186"/>
    </source>
</evidence>
<keyword evidence="1" id="KW-0472">Membrane</keyword>
<reference evidence="3 4" key="1">
    <citation type="journal article" date="2011" name="Appl. Environ. Microbiol.">
        <title>Complete genome sequence of the fish pathogen Flavobacterium branchiophilum.</title>
        <authorList>
            <consortium name="1:IP"/>
            <consortium name="Microbial Evolutionary Genomics,F-75015 Paris"/>
            <consortium name="France 2:CNRS"/>
            <consortium name="URA2171"/>
            <consortium name="F-75015 Paris,France 3:Unite de Virologie et Immunologie Mol."/>
            <consortium name="INRA,78352 Jouy en Josas Cedex"/>
            <consortium name="France. 4:Unite de Mathemathique"/>
            <consortium name="Informatique et Genome,INRA"/>
            <consortium name="78352 Jouy en Josas Cedex"/>
            <consortium name="France. 5:CEA/Genoscope"/>
            <consortium name="Evry"/>
            <consortium name="France"/>
            <person name="Touchon M."/>
            <person name="Barbier P."/>
            <person name="Bernardet J.F."/>
            <person name="Loux V."/>
            <person name="Vacherie B."/>
            <person name="Barbe V."/>
            <person name="Rocha E.P."/>
            <person name="Duchaud E."/>
        </authorList>
    </citation>
    <scope>NUCLEOTIDE SEQUENCE [LARGE SCALE GENOMIC DNA]</scope>
    <source>
        <strain evidence="3 4">FL-15</strain>
    </source>
</reference>
<evidence type="ECO:0000256" key="1">
    <source>
        <dbReference type="SAM" id="Phobius"/>
    </source>
</evidence>
<sequence>MNKKFYQTDTFKVGVGIAIGIILYKVVIGVFFN</sequence>
<keyword evidence="1" id="KW-1133">Transmembrane helix</keyword>
<reference evidence="3" key="2">
    <citation type="submission" date="2011-05" db="EMBL/GenBank/DDBJ databases">
        <authorList>
            <person name="Qi P."/>
            <person name="Wei Y."/>
            <person name="Zheng Y."/>
        </authorList>
    </citation>
    <scope>NUCLEOTIDE SEQUENCE</scope>
    <source>
        <strain evidence="3">FL-15</strain>
    </source>
</reference>
<protein>
    <submittedName>
        <fullName evidence="3">Uncharacterized protein</fullName>
    </submittedName>
</protein>
<dbReference type="KEGG" id="fbr:FBFL15_0882"/>
<dbReference type="HOGENOM" id="CLU_3381971_0_0_10"/>
<proteinExistence type="predicted"/>
<name>G2Z6Y5_FLABF</name>
<keyword evidence="4" id="KW-1185">Reference proteome</keyword>
<evidence type="ECO:0000313" key="2">
    <source>
        <dbReference type="EMBL" id="CCB68979.1"/>
    </source>
</evidence>
<evidence type="ECO:0000313" key="3">
    <source>
        <dbReference type="EMBL" id="CCB68984.1"/>
    </source>
</evidence>